<dbReference type="AlphaFoldDB" id="A0A9W8ZF24"/>
<feature type="transmembrane region" description="Helical" evidence="1">
    <location>
        <begin position="568"/>
        <end position="589"/>
    </location>
</feature>
<sequence>MQLFKPFRKQSKQEGTSYSAVEVDADSIDAPNSAKNHVATPSGWPVGAERVRRYRVWMFIDGLLLVLPVAFIALAVIAVKLDGKDVSPYGKHVQEAILLGPTIYPLVFAALGGRALRKIALWRAGEGTTLGFLEHVLGSQSLVATIGHAITLRTLDVLTMTLLVFWALSPLGGQSVLRLLHETNSTIIENRSVYHANVDAASQLTGSILDKDLYNRGNAVVSTALMTAENLEWTPEDAWSHPKIPRIEDLEAAASKNSTDRPWHTVNPNGTYSYASLAGVNIINLAEQGSTNFTVPYEYMYFTCELSPQSNFTKLTEVDPPQPNPQSLMNYLLGLQNQTKLITQGWTNTPVNTTSSLFTDNSFFMYTKGTPDKLEALLYGSRYMSLNFFLWECTMNSVIVEANIICNSDKCGVDRLRGVDAASRNTTVSGFTPFGATHDYQWNRNFVQALASLGGEASAQATNPVDAYIFNETQWAVRDLTAGVMPGMQNWTTYIGEPQKAVDLSHRLTRVLNTYLDATRWPSAVTRSDPFGRKSLNATGQPSDALTMNVTEAVVSILVPVYRVDAPWAAILIVCSSALLLLGIFGIFIQARTVAPDIFNHVSSLTRDNPHVSAPVGGSGLDGSDRARLLKRMRVQLGDAEPQSETGYIALRSVSGTDDSREGQIRKARLYR</sequence>
<feature type="transmembrane region" description="Helical" evidence="1">
    <location>
        <begin position="97"/>
        <end position="116"/>
    </location>
</feature>
<reference evidence="2" key="1">
    <citation type="submission" date="2022-10" db="EMBL/GenBank/DDBJ databases">
        <title>Tapping the CABI collections for fungal endophytes: first genome assemblies for Collariella, Neodidymelliopsis, Ascochyta clinopodiicola, Didymella pomorum, Didymosphaeria variabile, Neocosmospora piperis and Neocucurbitaria cava.</title>
        <authorList>
            <person name="Hill R."/>
        </authorList>
    </citation>
    <scope>NUCLEOTIDE SEQUENCE</scope>
    <source>
        <strain evidence="2">IMI 355091</strain>
    </source>
</reference>
<gene>
    <name evidence="2" type="ORF">N0V91_004345</name>
</gene>
<accession>A0A9W8ZF24</accession>
<comment type="caution">
    <text evidence="2">The sequence shown here is derived from an EMBL/GenBank/DDBJ whole genome shotgun (WGS) entry which is preliminary data.</text>
</comment>
<keyword evidence="3" id="KW-1185">Reference proteome</keyword>
<keyword evidence="1" id="KW-0812">Transmembrane</keyword>
<organism evidence="2 3">
    <name type="scientific">Didymella pomorum</name>
    <dbReference type="NCBI Taxonomy" id="749634"/>
    <lineage>
        <taxon>Eukaryota</taxon>
        <taxon>Fungi</taxon>
        <taxon>Dikarya</taxon>
        <taxon>Ascomycota</taxon>
        <taxon>Pezizomycotina</taxon>
        <taxon>Dothideomycetes</taxon>
        <taxon>Pleosporomycetidae</taxon>
        <taxon>Pleosporales</taxon>
        <taxon>Pleosporineae</taxon>
        <taxon>Didymellaceae</taxon>
        <taxon>Didymella</taxon>
    </lineage>
</organism>
<name>A0A9W8ZF24_9PLEO</name>
<keyword evidence="1" id="KW-1133">Transmembrane helix</keyword>
<proteinExistence type="predicted"/>
<evidence type="ECO:0000313" key="2">
    <source>
        <dbReference type="EMBL" id="KAJ4406913.1"/>
    </source>
</evidence>
<evidence type="ECO:0000256" key="1">
    <source>
        <dbReference type="SAM" id="Phobius"/>
    </source>
</evidence>
<dbReference type="EMBL" id="JAPEVA010000024">
    <property type="protein sequence ID" value="KAJ4406913.1"/>
    <property type="molecule type" value="Genomic_DNA"/>
</dbReference>
<protein>
    <submittedName>
        <fullName evidence="2">Uncharacterized protein</fullName>
    </submittedName>
</protein>
<evidence type="ECO:0000313" key="3">
    <source>
        <dbReference type="Proteomes" id="UP001140510"/>
    </source>
</evidence>
<feature type="transmembrane region" description="Helical" evidence="1">
    <location>
        <begin position="150"/>
        <end position="168"/>
    </location>
</feature>
<dbReference type="Proteomes" id="UP001140510">
    <property type="component" value="Unassembled WGS sequence"/>
</dbReference>
<dbReference type="OrthoDB" id="3692311at2759"/>
<keyword evidence="1" id="KW-0472">Membrane</keyword>
<feature type="transmembrane region" description="Helical" evidence="1">
    <location>
        <begin position="56"/>
        <end position="77"/>
    </location>
</feature>